<evidence type="ECO:0000313" key="2">
    <source>
        <dbReference type="EMBL" id="QNN56619.1"/>
    </source>
</evidence>
<proteinExistence type="predicted"/>
<protein>
    <submittedName>
        <fullName evidence="2">Uncharacterized protein</fullName>
    </submittedName>
</protein>
<dbReference type="EMBL" id="CP060714">
    <property type="protein sequence ID" value="QNN56619.1"/>
    <property type="molecule type" value="Genomic_DNA"/>
</dbReference>
<sequence length="86" mass="9529">MGALDPASPMSEFRHRNNPAHSRGQEVIPTLIIEKAAPGEYFVGVRYEHSVVQVYTVASIHEAIGEAVTLIPSAYAFHIWLEHVSM</sequence>
<dbReference type="AlphaFoldDB" id="A0A7G9RLZ4"/>
<evidence type="ECO:0000313" key="3">
    <source>
        <dbReference type="Proteomes" id="UP000515811"/>
    </source>
</evidence>
<dbReference type="RefSeq" id="WP_187596885.1">
    <property type="nucleotide sequence ID" value="NZ_CP060714.1"/>
</dbReference>
<accession>A0A7G9RLZ4</accession>
<name>A0A7G9RLZ4_9BURK</name>
<dbReference type="KEGG" id="drg:H9K76_19145"/>
<gene>
    <name evidence="2" type="ORF">H9K76_19145</name>
</gene>
<keyword evidence="3" id="KW-1185">Reference proteome</keyword>
<dbReference type="Proteomes" id="UP000515811">
    <property type="component" value="Chromosome"/>
</dbReference>
<organism evidence="2 3">
    <name type="scientific">Diaphorobacter ruginosibacter</name>
    <dbReference type="NCBI Taxonomy" id="1715720"/>
    <lineage>
        <taxon>Bacteria</taxon>
        <taxon>Pseudomonadati</taxon>
        <taxon>Pseudomonadota</taxon>
        <taxon>Betaproteobacteria</taxon>
        <taxon>Burkholderiales</taxon>
        <taxon>Comamonadaceae</taxon>
        <taxon>Diaphorobacter</taxon>
    </lineage>
</organism>
<feature type="region of interest" description="Disordered" evidence="1">
    <location>
        <begin position="1"/>
        <end position="22"/>
    </location>
</feature>
<reference evidence="2 3" key="1">
    <citation type="submission" date="2020-08" db="EMBL/GenBank/DDBJ databases">
        <title>Genome sequence of Diaphorobacter ruginosibacter DSM 27467T.</title>
        <authorList>
            <person name="Hyun D.-W."/>
            <person name="Bae J.-W."/>
        </authorList>
    </citation>
    <scope>NUCLEOTIDE SEQUENCE [LARGE SCALE GENOMIC DNA]</scope>
    <source>
        <strain evidence="2 3">DSM 27467</strain>
    </source>
</reference>
<evidence type="ECO:0000256" key="1">
    <source>
        <dbReference type="SAM" id="MobiDB-lite"/>
    </source>
</evidence>